<dbReference type="Proteomes" id="UP000027265">
    <property type="component" value="Unassembled WGS sequence"/>
</dbReference>
<evidence type="ECO:0000313" key="5">
    <source>
        <dbReference type="EMBL" id="KDQ49551.1"/>
    </source>
</evidence>
<keyword evidence="1 4" id="KW-0812">Transmembrane</keyword>
<gene>
    <name evidence="5" type="ORF">JAAARDRAFT_143303</name>
</gene>
<dbReference type="InParanoid" id="A0A067PGF2"/>
<evidence type="ECO:0000256" key="1">
    <source>
        <dbReference type="ARBA" id="ARBA00022692"/>
    </source>
</evidence>
<evidence type="ECO:0000256" key="4">
    <source>
        <dbReference type="RuleBase" id="RU367022"/>
    </source>
</evidence>
<comment type="subcellular location">
    <subcellularLocation>
        <location evidence="4">Membrane</location>
        <topology evidence="4">Multi-pass membrane protein</topology>
    </subcellularLocation>
</comment>
<keyword evidence="6" id="KW-1185">Reference proteome</keyword>
<keyword evidence="4" id="KW-0406">Ion transport</keyword>
<keyword evidence="4" id="KW-0187">Copper transport</keyword>
<dbReference type="PANTHER" id="PTHR12483">
    <property type="entry name" value="SOLUTE CARRIER FAMILY 31 COPPER TRANSPORTERS"/>
    <property type="match status" value="1"/>
</dbReference>
<dbReference type="Pfam" id="PF04145">
    <property type="entry name" value="Ctr"/>
    <property type="match status" value="1"/>
</dbReference>
<dbReference type="HOGENOM" id="CLU_090404_0_1_1"/>
<dbReference type="GO" id="GO:0016020">
    <property type="term" value="C:membrane"/>
    <property type="evidence" value="ECO:0007669"/>
    <property type="project" value="UniProtKB-SubCell"/>
</dbReference>
<accession>A0A067PGF2</accession>
<feature type="transmembrane region" description="Helical" evidence="4">
    <location>
        <begin position="33"/>
        <end position="50"/>
    </location>
</feature>
<evidence type="ECO:0000256" key="3">
    <source>
        <dbReference type="ARBA" id="ARBA00023136"/>
    </source>
</evidence>
<organism evidence="5 6">
    <name type="scientific">Jaapia argillacea MUCL 33604</name>
    <dbReference type="NCBI Taxonomy" id="933084"/>
    <lineage>
        <taxon>Eukaryota</taxon>
        <taxon>Fungi</taxon>
        <taxon>Dikarya</taxon>
        <taxon>Basidiomycota</taxon>
        <taxon>Agaricomycotina</taxon>
        <taxon>Agaricomycetes</taxon>
        <taxon>Agaricomycetidae</taxon>
        <taxon>Jaapiales</taxon>
        <taxon>Jaapiaceae</taxon>
        <taxon>Jaapia</taxon>
    </lineage>
</organism>
<sequence>MPSSESTGMARMVPWLHFSGGDNLWFHAWHPTSHSQLAGACIVLIVLAILERGVARGRGVVSTHLRAKALRTISPADINANPATSEKFADALPTVEAVSPNKKHATIPPFVLTYELIRGGLCALQAMFGYALMLGVMTQQAAYIISIIVGLGLGEFLFGRVGVAAGHMH</sequence>
<dbReference type="OrthoDB" id="73901at2759"/>
<dbReference type="STRING" id="933084.A0A067PGF2"/>
<name>A0A067PGF2_9AGAM</name>
<keyword evidence="2 4" id="KW-1133">Transmembrane helix</keyword>
<feature type="transmembrane region" description="Helical" evidence="4">
    <location>
        <begin position="116"/>
        <end position="136"/>
    </location>
</feature>
<evidence type="ECO:0000256" key="2">
    <source>
        <dbReference type="ARBA" id="ARBA00022989"/>
    </source>
</evidence>
<evidence type="ECO:0000313" key="6">
    <source>
        <dbReference type="Proteomes" id="UP000027265"/>
    </source>
</evidence>
<dbReference type="EMBL" id="KL197781">
    <property type="protein sequence ID" value="KDQ49551.1"/>
    <property type="molecule type" value="Genomic_DNA"/>
</dbReference>
<dbReference type="InterPro" id="IPR007274">
    <property type="entry name" value="Cop_transporter"/>
</dbReference>
<keyword evidence="4" id="KW-0186">Copper</keyword>
<protein>
    <recommendedName>
        <fullName evidence="4">Copper transport protein</fullName>
    </recommendedName>
</protein>
<keyword evidence="3 4" id="KW-0472">Membrane</keyword>
<proteinExistence type="inferred from homology"/>
<comment type="similarity">
    <text evidence="4">Belongs to the copper transporter (Ctr) (TC 1.A.56) family. SLC31A subfamily.</text>
</comment>
<dbReference type="AlphaFoldDB" id="A0A067PGF2"/>
<dbReference type="GO" id="GO:0005375">
    <property type="term" value="F:copper ion transmembrane transporter activity"/>
    <property type="evidence" value="ECO:0007669"/>
    <property type="project" value="UniProtKB-UniRule"/>
</dbReference>
<feature type="transmembrane region" description="Helical" evidence="4">
    <location>
        <begin position="142"/>
        <end position="163"/>
    </location>
</feature>
<reference evidence="6" key="1">
    <citation type="journal article" date="2014" name="Proc. Natl. Acad. Sci. U.S.A.">
        <title>Extensive sampling of basidiomycete genomes demonstrates inadequacy of the white-rot/brown-rot paradigm for wood decay fungi.</title>
        <authorList>
            <person name="Riley R."/>
            <person name="Salamov A.A."/>
            <person name="Brown D.W."/>
            <person name="Nagy L.G."/>
            <person name="Floudas D."/>
            <person name="Held B.W."/>
            <person name="Levasseur A."/>
            <person name="Lombard V."/>
            <person name="Morin E."/>
            <person name="Otillar R."/>
            <person name="Lindquist E.A."/>
            <person name="Sun H."/>
            <person name="LaButti K.M."/>
            <person name="Schmutz J."/>
            <person name="Jabbour D."/>
            <person name="Luo H."/>
            <person name="Baker S.E."/>
            <person name="Pisabarro A.G."/>
            <person name="Walton J.D."/>
            <person name="Blanchette R.A."/>
            <person name="Henrissat B."/>
            <person name="Martin F."/>
            <person name="Cullen D."/>
            <person name="Hibbett D.S."/>
            <person name="Grigoriev I.V."/>
        </authorList>
    </citation>
    <scope>NUCLEOTIDE SEQUENCE [LARGE SCALE GENOMIC DNA]</scope>
    <source>
        <strain evidence="6">MUCL 33604</strain>
    </source>
</reference>
<keyword evidence="4" id="KW-0813">Transport</keyword>